<organism evidence="8 9">
    <name type="scientific">Antrihabitans cavernicola</name>
    <dbReference type="NCBI Taxonomy" id="2495913"/>
    <lineage>
        <taxon>Bacteria</taxon>
        <taxon>Bacillati</taxon>
        <taxon>Actinomycetota</taxon>
        <taxon>Actinomycetes</taxon>
        <taxon>Mycobacteriales</taxon>
        <taxon>Nocardiaceae</taxon>
        <taxon>Antrihabitans</taxon>
    </lineage>
</organism>
<feature type="domain" description="DUF5931" evidence="7">
    <location>
        <begin position="23"/>
        <end position="160"/>
    </location>
</feature>
<dbReference type="Gene3D" id="3.30.565.10">
    <property type="entry name" value="Histidine kinase-like ATPase, C-terminal domain"/>
    <property type="match status" value="1"/>
</dbReference>
<protein>
    <submittedName>
        <fullName evidence="8">ATP-binding protein</fullName>
    </submittedName>
</protein>
<evidence type="ECO:0000313" key="9">
    <source>
        <dbReference type="Proteomes" id="UP000322244"/>
    </source>
</evidence>
<name>A0A5A7S467_9NOCA</name>
<evidence type="ECO:0000259" key="6">
    <source>
        <dbReference type="Pfam" id="PF02518"/>
    </source>
</evidence>
<evidence type="ECO:0000256" key="5">
    <source>
        <dbReference type="SAM" id="Phobius"/>
    </source>
</evidence>
<dbReference type="NCBIfam" id="NF047322">
    <property type="entry name" value="HK_morpho_MacS"/>
    <property type="match status" value="1"/>
</dbReference>
<evidence type="ECO:0000259" key="7">
    <source>
        <dbReference type="Pfam" id="PF19354"/>
    </source>
</evidence>
<keyword evidence="5" id="KW-0472">Membrane</keyword>
<dbReference type="Pfam" id="PF19354">
    <property type="entry name" value="DUF5931"/>
    <property type="match status" value="1"/>
</dbReference>
<accession>A0A5A7S467</accession>
<feature type="transmembrane region" description="Helical" evidence="5">
    <location>
        <begin position="124"/>
        <end position="147"/>
    </location>
</feature>
<dbReference type="Proteomes" id="UP000322244">
    <property type="component" value="Unassembled WGS sequence"/>
</dbReference>
<dbReference type="OrthoDB" id="5181554at2"/>
<keyword evidence="1" id="KW-0808">Transferase</keyword>
<sequence>MYRNEVGRFRARAIAGTSNDPGAPLWSASQAFRLITLVYAVGYQVVTVDNYTNQRLSWFFVALTAVWSGVSALLLARNSVPRSWVVIADQVVVIGLMASTRLVADHDWYSTHQTLPTTLWVTNAVISAAILRGPLVGVLTGAGIAAVSAVVRDQLNLDLWADATAPVLISAGLALGMASNTAIRAHDQLERAIRLAAATEERERLAREVHDGVLQVLAYVRRRGNEIGGPTTELADKAGEQEVALRVLISEQGLGADSDAGGAAVDLRPLLRTQARQTVSVSTPGEPVLVGRWVGGELAAAVATALSNVELHAGPGAKAYVLLEDVGADVIVSVRDDGSGIPAGRLVAAEAEGRMGVAKSIRGRIDALGGTATLLTEPDGGTEWEFQVPTGLGKE</sequence>
<dbReference type="Pfam" id="PF02518">
    <property type="entry name" value="HATPase_c"/>
    <property type="match status" value="1"/>
</dbReference>
<dbReference type="InterPro" id="IPR003594">
    <property type="entry name" value="HATPase_dom"/>
</dbReference>
<reference evidence="8 9" key="1">
    <citation type="submission" date="2019-07" db="EMBL/GenBank/DDBJ databases">
        <title>Rhodococcus cavernicolus sp. nov., isolated from a cave.</title>
        <authorList>
            <person name="Lee S.D."/>
        </authorList>
    </citation>
    <scope>NUCLEOTIDE SEQUENCE [LARGE SCALE GENOMIC DNA]</scope>
    <source>
        <strain evidence="8 9">C1-24</strain>
    </source>
</reference>
<keyword evidence="8" id="KW-0067">ATP-binding</keyword>
<dbReference type="PANTHER" id="PTHR24421">
    <property type="entry name" value="NITRATE/NITRITE SENSOR PROTEIN NARX-RELATED"/>
    <property type="match status" value="1"/>
</dbReference>
<feature type="region of interest" description="Disordered" evidence="4">
    <location>
        <begin position="376"/>
        <end position="395"/>
    </location>
</feature>
<keyword evidence="5" id="KW-1133">Transmembrane helix</keyword>
<gene>
    <name evidence="8" type="ORF">FOY51_26565</name>
</gene>
<feature type="domain" description="Histidine kinase/HSP90-like ATPase" evidence="6">
    <location>
        <begin position="298"/>
        <end position="390"/>
    </location>
</feature>
<feature type="transmembrane region" description="Helical" evidence="5">
    <location>
        <begin position="83"/>
        <end position="104"/>
    </location>
</feature>
<dbReference type="RefSeq" id="WP_149433281.1">
    <property type="nucleotide sequence ID" value="NZ_VLNY01000029.1"/>
</dbReference>
<dbReference type="InterPro" id="IPR045975">
    <property type="entry name" value="DUF5931"/>
</dbReference>
<evidence type="ECO:0000256" key="3">
    <source>
        <dbReference type="ARBA" id="ARBA00023012"/>
    </source>
</evidence>
<evidence type="ECO:0000313" key="8">
    <source>
        <dbReference type="EMBL" id="KAA0016318.1"/>
    </source>
</evidence>
<evidence type="ECO:0000256" key="1">
    <source>
        <dbReference type="ARBA" id="ARBA00022679"/>
    </source>
</evidence>
<keyword evidence="2" id="KW-0418">Kinase</keyword>
<dbReference type="GO" id="GO:0005524">
    <property type="term" value="F:ATP binding"/>
    <property type="evidence" value="ECO:0007669"/>
    <property type="project" value="UniProtKB-KW"/>
</dbReference>
<evidence type="ECO:0000256" key="4">
    <source>
        <dbReference type="SAM" id="MobiDB-lite"/>
    </source>
</evidence>
<proteinExistence type="predicted"/>
<dbReference type="Gene3D" id="1.20.5.1930">
    <property type="match status" value="1"/>
</dbReference>
<comment type="caution">
    <text evidence="8">The sequence shown here is derived from an EMBL/GenBank/DDBJ whole genome shotgun (WGS) entry which is preliminary data.</text>
</comment>
<feature type="transmembrane region" description="Helical" evidence="5">
    <location>
        <begin position="56"/>
        <end position="76"/>
    </location>
</feature>
<evidence type="ECO:0000256" key="2">
    <source>
        <dbReference type="ARBA" id="ARBA00022777"/>
    </source>
</evidence>
<dbReference type="PANTHER" id="PTHR24421:SF61">
    <property type="entry name" value="OXYGEN SENSOR HISTIDINE KINASE NREB"/>
    <property type="match status" value="1"/>
</dbReference>
<dbReference type="GO" id="GO:0000160">
    <property type="term" value="P:phosphorelay signal transduction system"/>
    <property type="evidence" value="ECO:0007669"/>
    <property type="project" value="UniProtKB-KW"/>
</dbReference>
<keyword evidence="8" id="KW-0547">Nucleotide-binding</keyword>
<dbReference type="GO" id="GO:0016301">
    <property type="term" value="F:kinase activity"/>
    <property type="evidence" value="ECO:0007669"/>
    <property type="project" value="UniProtKB-KW"/>
</dbReference>
<dbReference type="InterPro" id="IPR050482">
    <property type="entry name" value="Sensor_HK_TwoCompSys"/>
</dbReference>
<feature type="transmembrane region" description="Helical" evidence="5">
    <location>
        <begin position="159"/>
        <end position="178"/>
    </location>
</feature>
<keyword evidence="9" id="KW-1185">Reference proteome</keyword>
<keyword evidence="5" id="KW-0812">Transmembrane</keyword>
<dbReference type="AlphaFoldDB" id="A0A5A7S467"/>
<dbReference type="EMBL" id="VLNY01000029">
    <property type="protein sequence ID" value="KAA0016318.1"/>
    <property type="molecule type" value="Genomic_DNA"/>
</dbReference>
<dbReference type="SUPFAM" id="SSF55874">
    <property type="entry name" value="ATPase domain of HSP90 chaperone/DNA topoisomerase II/histidine kinase"/>
    <property type="match status" value="1"/>
</dbReference>
<keyword evidence="3" id="KW-0902">Two-component regulatory system</keyword>
<dbReference type="InterPro" id="IPR036890">
    <property type="entry name" value="HATPase_C_sf"/>
</dbReference>